<evidence type="ECO:0000313" key="3">
    <source>
        <dbReference type="Proteomes" id="UP000199503"/>
    </source>
</evidence>
<organism evidence="2 3">
    <name type="scientific">Lentzea albida</name>
    <dbReference type="NCBI Taxonomy" id="65499"/>
    <lineage>
        <taxon>Bacteria</taxon>
        <taxon>Bacillati</taxon>
        <taxon>Actinomycetota</taxon>
        <taxon>Actinomycetes</taxon>
        <taxon>Pseudonocardiales</taxon>
        <taxon>Pseudonocardiaceae</taxon>
        <taxon>Lentzea</taxon>
    </lineage>
</organism>
<protein>
    <submittedName>
        <fullName evidence="2">DoxX protein</fullName>
    </submittedName>
</protein>
<evidence type="ECO:0000256" key="1">
    <source>
        <dbReference type="SAM" id="Phobius"/>
    </source>
</evidence>
<keyword evidence="1" id="KW-0812">Transmembrane</keyword>
<reference evidence="3" key="1">
    <citation type="submission" date="2016-10" db="EMBL/GenBank/DDBJ databases">
        <authorList>
            <person name="Varghese N."/>
            <person name="Submissions S."/>
        </authorList>
    </citation>
    <scope>NUCLEOTIDE SEQUENCE [LARGE SCALE GENOMIC DNA]</scope>
    <source>
        <strain evidence="3">DSM 44437</strain>
    </source>
</reference>
<feature type="transmembrane region" description="Helical" evidence="1">
    <location>
        <begin position="37"/>
        <end position="56"/>
    </location>
</feature>
<dbReference type="AlphaFoldDB" id="A0A1H9RH89"/>
<dbReference type="RefSeq" id="WP_177229919.1">
    <property type="nucleotide sequence ID" value="NZ_FOFV01000011.1"/>
</dbReference>
<keyword evidence="3" id="KW-1185">Reference proteome</keyword>
<keyword evidence="1" id="KW-0472">Membrane</keyword>
<sequence length="174" mass="19140">MQNYVFFIALWLVCAVATIGGALLALRWEVGLHVGRIAVGVLFVVGGALLHVINLARGDDYAGFADPAHFDWVTRAWRAVVPPNHVLLIGLLIAFEAAAGILVVAGGRWTRLGYLAVVAFHVPLWLFGWYETVYVLIMLPPLVFLLRQEVRRGHAGHRADGAHPLRSGAHRPQR</sequence>
<feature type="transmembrane region" description="Helical" evidence="1">
    <location>
        <begin position="6"/>
        <end position="25"/>
    </location>
</feature>
<proteinExistence type="predicted"/>
<gene>
    <name evidence="2" type="ORF">SAMN04488000_111106</name>
</gene>
<keyword evidence="1" id="KW-1133">Transmembrane helix</keyword>
<feature type="transmembrane region" description="Helical" evidence="1">
    <location>
        <begin position="86"/>
        <end position="105"/>
    </location>
</feature>
<dbReference type="EMBL" id="FOFV01000011">
    <property type="protein sequence ID" value="SER71935.1"/>
    <property type="molecule type" value="Genomic_DNA"/>
</dbReference>
<accession>A0A1H9RH89</accession>
<dbReference type="Proteomes" id="UP000199503">
    <property type="component" value="Unassembled WGS sequence"/>
</dbReference>
<evidence type="ECO:0000313" key="2">
    <source>
        <dbReference type="EMBL" id="SER71935.1"/>
    </source>
</evidence>
<name>A0A1H9RH89_9PSEU</name>
<dbReference type="STRING" id="65499.SAMN04488000_111106"/>